<name>A0A385E9K0_9CAUD</name>
<sequence length="635" mass="71913">MKQVSAPPADVFSLFKEPAAAPSFVMPAPTGKAAKSIQKLSDQIAVMKASQVKADWKTSVFPLSMEVLEQASTLPSIEERIKEMQRKVDDAVLGPFKVHYGIDPAGKSGGTVHQFFGHDTQNNTWLIDEATMMQDVTEFDAPWPDPLGGKLDNLCRTVHIAPRQHGKSRLQEMARTLVITAHKAQGRTADQVMRDHLIMDQSLSLRPYQRDMMRWLTASPLKYMDTKMSSIHHSMYDRSERRARDRYEVHVRDFIHKNAHHFAPYLPDRTPSVNEMGPMANLFLWGPDGEWTGLWAIPDAELEKSRDYDGYHDLGSIFEAYHDMPIMKVGGGMYYRRRDRYGFPGSAGQFAALDDVRMEYDRQPLHQRFCTLESWTTFQGSVVRDSVSTDVPANVRRLQQLLSQMNADAGIMAEWTALMAKTKFGFGVLRDGKDRYDPFGVLALMNNAQWTWDEQERGWAIDGSCYDVKPGQLLSWLGGAPRSVAAAEAFVDAVTEFSDGQKSFKPLIKLLADVSAYHVALSTRYTKFRDQMQQQAVMSEREFGRHRHSPRYDYLGSGGRGVSYAPPSDTIEHAVKVYHNKYSYNANADYQRHRVEMDLMSYHAQVPGIGRAGKLDGSFIDMEPEILNPDIFDDA</sequence>
<reference evidence="1 2" key="1">
    <citation type="submission" date="2018-07" db="EMBL/GenBank/DDBJ databases">
        <title>Giant CbK-like Caulobacter bacteriophages have genetically divergent genomes.</title>
        <authorList>
            <person name="Wilson K.M."/>
            <person name="Ely B."/>
        </authorList>
    </citation>
    <scope>NUCLEOTIDE SEQUENCE [LARGE SCALE GENOMIC DNA]</scope>
</reference>
<gene>
    <name evidence="1" type="ORF">CcrBL10_gp146c</name>
</gene>
<proteinExistence type="predicted"/>
<evidence type="ECO:0000313" key="2">
    <source>
        <dbReference type="Proteomes" id="UP000258997"/>
    </source>
</evidence>
<organism evidence="1 2">
    <name type="scientific">Caulobacter phage CcrBL10</name>
    <dbReference type="NCBI Taxonomy" id="2283269"/>
    <lineage>
        <taxon>Viruses</taxon>
        <taxon>Duplodnaviria</taxon>
        <taxon>Heunggongvirae</taxon>
        <taxon>Uroviricota</taxon>
        <taxon>Caudoviricetes</taxon>
        <taxon>Jeanschmidtviridae</taxon>
        <taxon>Poindextervirus</taxon>
        <taxon>Poindextervirus BL10</taxon>
    </lineage>
</organism>
<evidence type="ECO:0000313" key="1">
    <source>
        <dbReference type="EMBL" id="AXQ68350.1"/>
    </source>
</evidence>
<protein>
    <submittedName>
        <fullName evidence="1">Uncharacterized protein</fullName>
    </submittedName>
</protein>
<keyword evidence="2" id="KW-1185">Reference proteome</keyword>
<accession>A0A385E9K0</accession>
<dbReference type="Proteomes" id="UP000258997">
    <property type="component" value="Segment"/>
</dbReference>
<dbReference type="EMBL" id="MH588544">
    <property type="protein sequence ID" value="AXQ68350.1"/>
    <property type="molecule type" value="Genomic_DNA"/>
</dbReference>